<evidence type="ECO:0000313" key="2">
    <source>
        <dbReference type="Proteomes" id="UP000593601"/>
    </source>
</evidence>
<dbReference type="RefSeq" id="WP_193735283.1">
    <property type="nucleotide sequence ID" value="NZ_CP063304.1"/>
</dbReference>
<dbReference type="InterPro" id="IPR021145">
    <property type="entry name" value="Portal_protein_SPP1_Gp6-like"/>
</dbReference>
<dbReference type="EMBL" id="CP063304">
    <property type="protein sequence ID" value="QOV18923.1"/>
    <property type="molecule type" value="Genomic_DNA"/>
</dbReference>
<evidence type="ECO:0000313" key="1">
    <source>
        <dbReference type="EMBL" id="QOV18923.1"/>
    </source>
</evidence>
<sequence>MNIIKYLNKAGQDTVSSGFYTLIELWQSWYEGNVKKFHRYKMYNGKNKINCRRLSMGMAKKLSEDIADLLLNERVQITIQDKNTSEFVMKVLDDNNFSVMGSVYQERKAYTGTVAYVPYLDNIEVDENGNMIGEGNVKINYVSAENIFPLSWNNGYISECAFVFPKVIGSRKYVHVQIHKQESSQYVIENHVVECSAGSGKEIPREEWKNLKGFESMVDKIFTGSNERQFVIDRLNIANNYDSSSPMGVAVFANSLDVLQGLDTVYDSYINEFVLGKKRIFAAPEMLGEDLNGNPVFDPDDVVFYQLPDGALKDGGKPLEEINMTIRAEEHEKAINDNLNMLSMKCGFGQNRYKFDNGSVQTATQVISENSDMYRSVNKHELILESVIDELIRIIARLGQVLKQPVNPDTAVVVDFDDSIIEDKVAERQSDRQDVSMGAMTLAEYRAKWYGETEQEAAKHVIDDTPDPDPQEE</sequence>
<dbReference type="KEGG" id="bliq:INP51_13150"/>
<reference evidence="1 2" key="1">
    <citation type="submission" date="2020-10" db="EMBL/GenBank/DDBJ databases">
        <title>Blautia liquoris sp.nov., isolated from the mud in a fermentation cellar used for the production of Chinese strong-flavoured liquor.</title>
        <authorList>
            <person name="Lu L."/>
        </authorList>
    </citation>
    <scope>NUCLEOTIDE SEQUENCE [LARGE SCALE GENOMIC DNA]</scope>
    <source>
        <strain evidence="1 2">LZLJ-3</strain>
    </source>
</reference>
<name>A0A7M2REZ6_9FIRM</name>
<keyword evidence="2" id="KW-1185">Reference proteome</keyword>
<gene>
    <name evidence="1" type="ORF">INP51_13150</name>
</gene>
<dbReference type="AlphaFoldDB" id="A0A7M2REZ6"/>
<dbReference type="Pfam" id="PF05133">
    <property type="entry name" value="SPP1_portal"/>
    <property type="match status" value="1"/>
</dbReference>
<accession>A0A7M2REZ6</accession>
<dbReference type="Proteomes" id="UP000593601">
    <property type="component" value="Chromosome"/>
</dbReference>
<protein>
    <submittedName>
        <fullName evidence="1">Phage portal protein</fullName>
    </submittedName>
</protein>
<proteinExistence type="predicted"/>
<organism evidence="1 2">
    <name type="scientific">Blautia liquoris</name>
    <dbReference type="NCBI Taxonomy" id="2779518"/>
    <lineage>
        <taxon>Bacteria</taxon>
        <taxon>Bacillati</taxon>
        <taxon>Bacillota</taxon>
        <taxon>Clostridia</taxon>
        <taxon>Lachnospirales</taxon>
        <taxon>Lachnospiraceae</taxon>
        <taxon>Blautia</taxon>
    </lineage>
</organism>